<gene>
    <name evidence="1" type="ORF">SAMN06296036_105135</name>
</gene>
<reference evidence="2" key="1">
    <citation type="submission" date="2017-04" db="EMBL/GenBank/DDBJ databases">
        <authorList>
            <person name="Varghese N."/>
            <person name="Submissions S."/>
        </authorList>
    </citation>
    <scope>NUCLEOTIDE SEQUENCE [LARGE SCALE GENOMIC DNA]</scope>
    <source>
        <strain evidence="2">RKEM611</strain>
    </source>
</reference>
<dbReference type="Proteomes" id="UP000192907">
    <property type="component" value="Unassembled WGS sequence"/>
</dbReference>
<accession>A0A1Y6BMZ6</accession>
<sequence length="230" mass="25764">MSLALGSIASLAVGSLVVKTQKSFAKISDSRGLSDLKMRLLESVDCDQTLAVNQCGSKGQQITFRDRFGETLSKVGNYQVRGLCADSLWGLKVEIKLDSGKQWQALFSEGIEVCSIDQKFTSLPKPDYESTWTKKGTTIAHHLGTMDYVIDVEYKEKVPDPSHFYQFSTSTSYDSNAILGLGFNQTTWFDKTENSITIETEGRYFSGGSFSEYKSNTKNAYYKVRLWKIN</sequence>
<protein>
    <submittedName>
        <fullName evidence="1">Uncharacterized protein</fullName>
    </submittedName>
</protein>
<dbReference type="EMBL" id="FWZT01000005">
    <property type="protein sequence ID" value="SMF12100.1"/>
    <property type="molecule type" value="Genomic_DNA"/>
</dbReference>
<dbReference type="AlphaFoldDB" id="A0A1Y6BMZ6"/>
<evidence type="ECO:0000313" key="2">
    <source>
        <dbReference type="Proteomes" id="UP000192907"/>
    </source>
</evidence>
<organism evidence="1 2">
    <name type="scientific">Pseudobacteriovorax antillogorgiicola</name>
    <dbReference type="NCBI Taxonomy" id="1513793"/>
    <lineage>
        <taxon>Bacteria</taxon>
        <taxon>Pseudomonadati</taxon>
        <taxon>Bdellovibrionota</taxon>
        <taxon>Oligoflexia</taxon>
        <taxon>Oligoflexales</taxon>
        <taxon>Pseudobacteriovoracaceae</taxon>
        <taxon>Pseudobacteriovorax</taxon>
    </lineage>
</organism>
<evidence type="ECO:0000313" key="1">
    <source>
        <dbReference type="EMBL" id="SMF12100.1"/>
    </source>
</evidence>
<dbReference type="STRING" id="1513793.SAMN06296036_105135"/>
<proteinExistence type="predicted"/>
<keyword evidence="2" id="KW-1185">Reference proteome</keyword>
<name>A0A1Y6BMZ6_9BACT</name>